<dbReference type="SUPFAM" id="SSF50249">
    <property type="entry name" value="Nucleic acid-binding proteins"/>
    <property type="match status" value="1"/>
</dbReference>
<evidence type="ECO:0000256" key="1">
    <source>
        <dbReference type="ARBA" id="ARBA00007572"/>
    </source>
</evidence>
<dbReference type="PROSITE" id="PS50160">
    <property type="entry name" value="DNA_LIGASE_A3"/>
    <property type="match status" value="1"/>
</dbReference>
<evidence type="ECO:0000313" key="7">
    <source>
        <dbReference type="EMBL" id="AMQ35711.1"/>
    </source>
</evidence>
<evidence type="ECO:0000256" key="5">
    <source>
        <dbReference type="ARBA" id="ARBA00023306"/>
    </source>
</evidence>
<evidence type="ECO:0000313" key="8">
    <source>
        <dbReference type="EMBL" id="AMQ35828.1"/>
    </source>
</evidence>
<gene>
    <name evidence="8" type="primary">PxGV-Korf99</name>
    <name evidence="7" type="synonym">PxGV-Corf99</name>
    <name evidence="9" type="synonym">PxGV-Morf99</name>
</gene>
<dbReference type="EMBL" id="KU529791">
    <property type="protein sequence ID" value="AMQ35711.1"/>
    <property type="molecule type" value="Genomic_DNA"/>
</dbReference>
<dbReference type="PANTHER" id="PTHR45674:SF9">
    <property type="entry name" value="DNA LIGASE 3"/>
    <property type="match status" value="1"/>
</dbReference>
<keyword evidence="5" id="KW-0131">Cell cycle</keyword>
<comment type="similarity">
    <text evidence="1">Belongs to the ATP-dependent DNA ligase family.</text>
</comment>
<dbReference type="EMBL" id="KU529793">
    <property type="protein sequence ID" value="AMQ35945.1"/>
    <property type="molecule type" value="Genomic_DNA"/>
</dbReference>
<dbReference type="SUPFAM" id="SSF56091">
    <property type="entry name" value="DNA ligase/mRNA capping enzyme, catalytic domain"/>
    <property type="match status" value="1"/>
</dbReference>
<evidence type="ECO:0000259" key="6">
    <source>
        <dbReference type="PROSITE" id="PS50160"/>
    </source>
</evidence>
<evidence type="ECO:0000256" key="4">
    <source>
        <dbReference type="ARBA" id="ARBA00022618"/>
    </source>
</evidence>
<organism evidence="8">
    <name type="scientific">Plutella xylostella granulovirus</name>
    <dbReference type="NCBI Taxonomy" id="98383"/>
    <lineage>
        <taxon>Viruses</taxon>
        <taxon>Viruses incertae sedis</taxon>
        <taxon>Naldaviricetes</taxon>
        <taxon>Lefavirales</taxon>
        <taxon>Baculoviridae</taxon>
        <taxon>Betabaculovirus</taxon>
        <taxon>Betabaculovirus pluxylostellae</taxon>
    </lineage>
</organism>
<evidence type="ECO:0000256" key="3">
    <source>
        <dbReference type="ARBA" id="ARBA00022598"/>
    </source>
</evidence>
<dbReference type="PROSITE" id="PS00333">
    <property type="entry name" value="DNA_LIGASE_A2"/>
    <property type="match status" value="1"/>
</dbReference>
<accession>A0A142DW60</accession>
<dbReference type="Gene3D" id="3.30.470.30">
    <property type="entry name" value="DNA ligase/mRNA capping enzyme"/>
    <property type="match status" value="2"/>
</dbReference>
<dbReference type="InterPro" id="IPR016059">
    <property type="entry name" value="DNA_ligase_ATP-dep_CS"/>
</dbReference>
<keyword evidence="3" id="KW-0436">Ligase</keyword>
<sequence length="523" mass="61333">MLFSQFVEIYNHLTNLTCISEITNYVNAVHSLSGMSVNELHLWLYRFLTFEQKCRINDKHLLTIFCKIDKVYVDRQNLMEMFKKHGVEQACSMIPRYGNSCTLTLQEAYNFLKTLKSLPTKSILLIGQFKKIVHRCDASSMKCLISLIRSNNKGKKGVCKKRNLYLFKQVFANNSIKSPGHPIEPMLAQPCKSLSKINFEIMCIETKHDGERLQIHKHNDTITFYKRNLNQNFKCHQLVSYVEAATVNFNDLIIDCELLPDNKIVVFDIIYANEKCFINSSLEYRKNVLHELFIDNQVIFKIDYKLFNDKSEAIAHIYNRFVQETDLEGVIIKNYKGVYEPKRKKWYKIKKAYFTNVCSADLVVVGGWKTNKKITIYLVACPVIVDEKWYFLPVSKVKYAKQNLENQLEPYTKQPWLITNGYLKNKTPNMVARDPFKMPVWEIEGDFIRTVEQKWKCGHFISNYVSIRLPRYIKLRKDKNYKCATKLFELKLLCAIAKDKNLLSDSVIMNYFLQSNVKVNMIN</sequence>
<keyword evidence="4" id="KW-0132">Cell division</keyword>
<dbReference type="GO" id="GO:0006273">
    <property type="term" value="P:lagging strand elongation"/>
    <property type="evidence" value="ECO:0007669"/>
    <property type="project" value="TreeGrafter"/>
</dbReference>
<dbReference type="GO" id="GO:0006310">
    <property type="term" value="P:DNA recombination"/>
    <property type="evidence" value="ECO:0007669"/>
    <property type="project" value="InterPro"/>
</dbReference>
<dbReference type="InterPro" id="IPR012340">
    <property type="entry name" value="NA-bd_OB-fold"/>
</dbReference>
<evidence type="ECO:0000256" key="2">
    <source>
        <dbReference type="ARBA" id="ARBA00013308"/>
    </source>
</evidence>
<dbReference type="Gene3D" id="2.40.50.140">
    <property type="entry name" value="Nucleic acid-binding proteins"/>
    <property type="match status" value="1"/>
</dbReference>
<feature type="domain" description="ATP-dependent DNA ligase family profile" evidence="6">
    <location>
        <begin position="264"/>
        <end position="383"/>
    </location>
</feature>
<dbReference type="GO" id="GO:0006281">
    <property type="term" value="P:DNA repair"/>
    <property type="evidence" value="ECO:0007669"/>
    <property type="project" value="InterPro"/>
</dbReference>
<protein>
    <recommendedName>
        <fullName evidence="2">DNA ligase</fullName>
    </recommendedName>
</protein>
<proteinExistence type="inferred from homology"/>
<evidence type="ECO:0000313" key="9">
    <source>
        <dbReference type="EMBL" id="AMQ35945.1"/>
    </source>
</evidence>
<dbReference type="GO" id="GO:0005524">
    <property type="term" value="F:ATP binding"/>
    <property type="evidence" value="ECO:0007669"/>
    <property type="project" value="InterPro"/>
</dbReference>
<dbReference type="EMBL" id="KU529792">
    <property type="protein sequence ID" value="AMQ35828.1"/>
    <property type="molecule type" value="Genomic_DNA"/>
</dbReference>
<dbReference type="Pfam" id="PF01068">
    <property type="entry name" value="DNA_ligase_A_M"/>
    <property type="match status" value="2"/>
</dbReference>
<reference evidence="8" key="1">
    <citation type="submission" date="2016-01" db="EMBL/GenBank/DDBJ databases">
        <title>Complete Genome Sequences of Four Plutella xylostella Granulovirus Isolates.</title>
        <authorList>
            <person name="Spence R.J."/>
            <person name="Noune C."/>
            <person name="Hauxwell C."/>
        </authorList>
    </citation>
    <scope>NUCLEOTIDE SEQUENCE</scope>
    <source>
        <strain evidence="7">PxGV_C</strain>
        <strain evidence="8">PxGV_K</strain>
        <strain evidence="9">PxGV_M</strain>
    </source>
</reference>
<name>A0A142DW60_9BBAC</name>
<dbReference type="PANTHER" id="PTHR45674">
    <property type="entry name" value="DNA LIGASE 1/3 FAMILY MEMBER"/>
    <property type="match status" value="1"/>
</dbReference>
<dbReference type="InterPro" id="IPR050191">
    <property type="entry name" value="ATP-dep_DNA_ligase"/>
</dbReference>
<dbReference type="InterPro" id="IPR012310">
    <property type="entry name" value="DNA_ligase_ATP-dep_cent"/>
</dbReference>
<dbReference type="GO" id="GO:0003910">
    <property type="term" value="F:DNA ligase (ATP) activity"/>
    <property type="evidence" value="ECO:0007669"/>
    <property type="project" value="InterPro"/>
</dbReference>